<reference evidence="3 4" key="2">
    <citation type="journal article" date="2017" name="Sci. Rep.">
        <title>Ant-infecting Ophiocordyceps genomes reveal a high diversity of potential behavioral manipulation genes and a possible major role for enterotoxins.</title>
        <authorList>
            <person name="de Bekker C."/>
            <person name="Ohm R.A."/>
            <person name="Evans H.C."/>
            <person name="Brachmann A."/>
            <person name="Hughes D.P."/>
        </authorList>
    </citation>
    <scope>NUCLEOTIDE SEQUENCE [LARGE SCALE GENOMIC DNA]</scope>
    <source>
        <strain evidence="3 4">SC16a</strain>
    </source>
</reference>
<dbReference type="PROSITE" id="PS50076">
    <property type="entry name" value="DNAJ_2"/>
    <property type="match status" value="1"/>
</dbReference>
<evidence type="ECO:0000313" key="4">
    <source>
        <dbReference type="Proteomes" id="UP000037136"/>
    </source>
</evidence>
<dbReference type="SMART" id="SM00271">
    <property type="entry name" value="DnaJ"/>
    <property type="match status" value="1"/>
</dbReference>
<reference evidence="3 4" key="1">
    <citation type="journal article" date="2015" name="BMC Genomics">
        <title>Gene expression during zombie ant biting behavior reflects the complexity underlying fungal parasitic behavioral manipulation.</title>
        <authorList>
            <person name="de Bekker C."/>
            <person name="Ohm R.A."/>
            <person name="Loreto R.G."/>
            <person name="Sebastian A."/>
            <person name="Albert I."/>
            <person name="Merrow M."/>
            <person name="Brachmann A."/>
            <person name="Hughes D.P."/>
        </authorList>
    </citation>
    <scope>NUCLEOTIDE SEQUENCE [LARGE SCALE GENOMIC DNA]</scope>
    <source>
        <strain evidence="3 4">SC16a</strain>
    </source>
</reference>
<organism evidence="3 4">
    <name type="scientific">Ophiocordyceps unilateralis</name>
    <name type="common">Zombie-ant fungus</name>
    <name type="synonym">Torrubia unilateralis</name>
    <dbReference type="NCBI Taxonomy" id="268505"/>
    <lineage>
        <taxon>Eukaryota</taxon>
        <taxon>Fungi</taxon>
        <taxon>Dikarya</taxon>
        <taxon>Ascomycota</taxon>
        <taxon>Pezizomycotina</taxon>
        <taxon>Sordariomycetes</taxon>
        <taxon>Hypocreomycetidae</taxon>
        <taxon>Hypocreales</taxon>
        <taxon>Ophiocordycipitaceae</taxon>
        <taxon>Ophiocordyceps</taxon>
    </lineage>
</organism>
<dbReference type="Proteomes" id="UP000037136">
    <property type="component" value="Unassembled WGS sequence"/>
</dbReference>
<feature type="region of interest" description="Disordered" evidence="1">
    <location>
        <begin position="215"/>
        <end position="239"/>
    </location>
</feature>
<dbReference type="InterPro" id="IPR056453">
    <property type="entry name" value="HTH_DNAJC9"/>
</dbReference>
<dbReference type="Pfam" id="PF23302">
    <property type="entry name" value="HTH_DNAJC9"/>
    <property type="match status" value="1"/>
</dbReference>
<keyword evidence="4" id="KW-1185">Reference proteome</keyword>
<evidence type="ECO:0000313" key="3">
    <source>
        <dbReference type="EMBL" id="PFH60981.1"/>
    </source>
</evidence>
<feature type="region of interest" description="Disordered" evidence="1">
    <location>
        <begin position="262"/>
        <end position="302"/>
    </location>
</feature>
<dbReference type="InterPro" id="IPR052594">
    <property type="entry name" value="J_domain-containing_protein"/>
</dbReference>
<name>A0A2A9PIW2_OPHUN</name>
<dbReference type="GO" id="GO:0005737">
    <property type="term" value="C:cytoplasm"/>
    <property type="evidence" value="ECO:0007669"/>
    <property type="project" value="TreeGrafter"/>
</dbReference>
<dbReference type="AlphaFoldDB" id="A0A2A9PIW2"/>
<sequence>MSDAEDLVVGDEPPAVEPYEILGLDRSATPEQIRSAYRKAALKNHPDKVPEGQKAAAHSKFQSIAFAYAVLSDPARRKRFDATGSTAESVVDSDSFEWSDFYREQFKDAVSAEAIEKFAREYKSSDEEKDDVLAAYEECQGDMDGVYERVILSNVISDDARFRRIIDEAIETGDVDAFIAYTKESKKKRAARLKAATAEEAEAEDYAKELGVHDELFGGGKKKGSGKSKKSAEDGLAALIQKRQQDRSANFIDQLAQKYVKNRSTGKKRAFEEEPSEEAFQEAAGRLKRGSKKGSKANRSRS</sequence>
<dbReference type="STRING" id="268505.A0A2A9PIW2"/>
<dbReference type="GO" id="GO:0005634">
    <property type="term" value="C:nucleus"/>
    <property type="evidence" value="ECO:0007669"/>
    <property type="project" value="TreeGrafter"/>
</dbReference>
<dbReference type="OrthoDB" id="110024at2759"/>
<protein>
    <recommendedName>
        <fullName evidence="2">J domain-containing protein</fullName>
    </recommendedName>
</protein>
<evidence type="ECO:0000256" key="1">
    <source>
        <dbReference type="SAM" id="MobiDB-lite"/>
    </source>
</evidence>
<dbReference type="InterPro" id="IPR036869">
    <property type="entry name" value="J_dom_sf"/>
</dbReference>
<feature type="compositionally biased region" description="Basic residues" evidence="1">
    <location>
        <begin position="286"/>
        <end position="302"/>
    </location>
</feature>
<dbReference type="PANTHER" id="PTHR44144:SF1">
    <property type="entry name" value="DNAJ HOMOLOG SUBFAMILY C MEMBER 9"/>
    <property type="match status" value="1"/>
</dbReference>
<dbReference type="EMBL" id="LAZP02000096">
    <property type="protein sequence ID" value="PFH60981.1"/>
    <property type="molecule type" value="Genomic_DNA"/>
</dbReference>
<feature type="domain" description="J" evidence="2">
    <location>
        <begin position="17"/>
        <end position="84"/>
    </location>
</feature>
<dbReference type="PANTHER" id="PTHR44144">
    <property type="entry name" value="DNAJ HOMOLOG SUBFAMILY C MEMBER 9"/>
    <property type="match status" value="1"/>
</dbReference>
<dbReference type="FunFam" id="1.10.287.110:FF:000110">
    <property type="entry name" value="DnaJ domain protein (AFU_orthologue AFUA_2G13210)"/>
    <property type="match status" value="1"/>
</dbReference>
<evidence type="ECO:0000259" key="2">
    <source>
        <dbReference type="PROSITE" id="PS50076"/>
    </source>
</evidence>
<feature type="compositionally biased region" description="Basic residues" evidence="1">
    <location>
        <begin position="220"/>
        <end position="229"/>
    </location>
</feature>
<dbReference type="PRINTS" id="PR00625">
    <property type="entry name" value="JDOMAIN"/>
</dbReference>
<dbReference type="CDD" id="cd06257">
    <property type="entry name" value="DnaJ"/>
    <property type="match status" value="1"/>
</dbReference>
<dbReference type="InterPro" id="IPR018253">
    <property type="entry name" value="DnaJ_domain_CS"/>
</dbReference>
<dbReference type="SUPFAM" id="SSF46565">
    <property type="entry name" value="Chaperone J-domain"/>
    <property type="match status" value="1"/>
</dbReference>
<proteinExistence type="predicted"/>
<comment type="caution">
    <text evidence="3">The sequence shown here is derived from an EMBL/GenBank/DDBJ whole genome shotgun (WGS) entry which is preliminary data.</text>
</comment>
<dbReference type="Gene3D" id="1.10.287.110">
    <property type="entry name" value="DnaJ domain"/>
    <property type="match status" value="1"/>
</dbReference>
<dbReference type="PROSITE" id="PS00636">
    <property type="entry name" value="DNAJ_1"/>
    <property type="match status" value="1"/>
</dbReference>
<dbReference type="GO" id="GO:0031072">
    <property type="term" value="F:heat shock protein binding"/>
    <property type="evidence" value="ECO:0007669"/>
    <property type="project" value="TreeGrafter"/>
</dbReference>
<gene>
    <name evidence="3" type="ORF">XA68_18454</name>
</gene>
<accession>A0A2A9PIW2</accession>
<dbReference type="Pfam" id="PF00226">
    <property type="entry name" value="DnaJ"/>
    <property type="match status" value="1"/>
</dbReference>
<dbReference type="InterPro" id="IPR001623">
    <property type="entry name" value="DnaJ_domain"/>
</dbReference>